<organism evidence="3 4">
    <name type="scientific">Terrimonas ginsenosidimutans</name>
    <dbReference type="NCBI Taxonomy" id="2908004"/>
    <lineage>
        <taxon>Bacteria</taxon>
        <taxon>Pseudomonadati</taxon>
        <taxon>Bacteroidota</taxon>
        <taxon>Chitinophagia</taxon>
        <taxon>Chitinophagales</taxon>
        <taxon>Chitinophagaceae</taxon>
        <taxon>Terrimonas</taxon>
    </lineage>
</organism>
<gene>
    <name evidence="3" type="ORF">LZZ85_10890</name>
</gene>
<keyword evidence="1" id="KW-0732">Signal</keyword>
<protein>
    <submittedName>
        <fullName evidence="3">DUF5703 domain-containing protein</fullName>
    </submittedName>
</protein>
<dbReference type="Proteomes" id="UP001165367">
    <property type="component" value="Unassembled WGS sequence"/>
</dbReference>
<evidence type="ECO:0000313" key="3">
    <source>
        <dbReference type="EMBL" id="MCG2614792.1"/>
    </source>
</evidence>
<dbReference type="InterPro" id="IPR043757">
    <property type="entry name" value="DUF5703_N"/>
</dbReference>
<reference evidence="3" key="1">
    <citation type="submission" date="2022-01" db="EMBL/GenBank/DDBJ databases">
        <authorList>
            <person name="Jo J.-H."/>
            <person name="Im W.-T."/>
        </authorList>
    </citation>
    <scope>NUCLEOTIDE SEQUENCE</scope>
    <source>
        <strain evidence="3">NA20</strain>
    </source>
</reference>
<dbReference type="RefSeq" id="WP_237871550.1">
    <property type="nucleotide sequence ID" value="NZ_JAKLTR010000006.1"/>
</dbReference>
<feature type="chain" id="PRO_5047331837" evidence="1">
    <location>
        <begin position="24"/>
        <end position="774"/>
    </location>
</feature>
<dbReference type="Pfam" id="PF18961">
    <property type="entry name" value="DUF5703_N"/>
    <property type="match status" value="1"/>
</dbReference>
<evidence type="ECO:0000259" key="2">
    <source>
        <dbReference type="Pfam" id="PF18961"/>
    </source>
</evidence>
<evidence type="ECO:0000313" key="4">
    <source>
        <dbReference type="Proteomes" id="UP001165367"/>
    </source>
</evidence>
<dbReference type="EMBL" id="JAKLTR010000006">
    <property type="protein sequence ID" value="MCG2614792.1"/>
    <property type="molecule type" value="Genomic_DNA"/>
</dbReference>
<keyword evidence="4" id="KW-1185">Reference proteome</keyword>
<dbReference type="InterPro" id="IPR013780">
    <property type="entry name" value="Glyco_hydro_b"/>
</dbReference>
<feature type="domain" description="DUF5703" evidence="2">
    <location>
        <begin position="38"/>
        <end position="323"/>
    </location>
</feature>
<proteinExistence type="predicted"/>
<dbReference type="Gene3D" id="2.60.40.1180">
    <property type="entry name" value="Golgi alpha-mannosidase II"/>
    <property type="match status" value="1"/>
</dbReference>
<evidence type="ECO:0000256" key="1">
    <source>
        <dbReference type="SAM" id="SignalP"/>
    </source>
</evidence>
<comment type="caution">
    <text evidence="3">The sequence shown here is derived from an EMBL/GenBank/DDBJ whole genome shotgun (WGS) entry which is preliminary data.</text>
</comment>
<accession>A0ABS9KR64</accession>
<dbReference type="SUPFAM" id="SSF48208">
    <property type="entry name" value="Six-hairpin glycosidases"/>
    <property type="match status" value="1"/>
</dbReference>
<dbReference type="InterPro" id="IPR008928">
    <property type="entry name" value="6-hairpin_glycosidase_sf"/>
</dbReference>
<dbReference type="Gene3D" id="2.70.98.50">
    <property type="entry name" value="putative glycoside hydrolase family protein from bacillus halodurans"/>
    <property type="match status" value="1"/>
</dbReference>
<feature type="signal peptide" evidence="1">
    <location>
        <begin position="1"/>
        <end position="23"/>
    </location>
</feature>
<sequence length="774" mass="87771">MKKQPIISKILSSVLLSSMMLIASSTMSQQKIADYNVVWNTTSKNSSESMPCGAGDIGLNVWVENGDLLIYIARSGNFDENNALLKSGRLRLKLSPAVFDGNNFKQELHLQSGYITVSGEKNGVKATAKIWVDVFHPIAHVEVNSNKKVSAEVLYESWRYQDRVLQARENFGNSYKWAAPKKNIGKKDSIAFEGNKVVFYHNNQSPNIFDASVAQQAMDSVKADLYNPIKDLCFGGMLIADNFIAAGNADGKYTDTDFRGWKLKNNKPASSFAISVYLNNSQGTTENWRRSLDSLVATQHKRRAVNFTASQKWWNEFWNRSFIHIGKPAGKTEAEDVSRNYQLFRYMLAANAKGEWPTKFNGGLFTVDPVFTDSAHHLTPDYRNWGGGIHTSQNQRLVYFPSIKNGDWDILQAQLNFYLRLQKNAELRSKVYWGHGGASFTEQLENYGLPNYAEYGQGRPAWFDKGVEYNAWLEHQWDTVLEFCLMMLEEEAYTGRDITDRITFIESCLRFFDEHYQYLAKLRGRKALTDEGKLILFPGSGAETFKMAYNASSTIAGLQVLSQRLLALPAKYATEEKRKLWLAFSKKIPVVPYTNVFGKTTIAPAITWERINNTESPQLYPVYPWNIYGVGKPGLDTALNTWKYDTNVIKFRSHIGWKQDNIWAARLGLAADAWKLTSAKLKNSGRRFPAFWGPGFDWVPDHNWGGSGMIGLQEMLLQTDGQRILLLPSWPTELDVHFKLHAPGNTTVEAVWKNGKMERLTVVPEARRGDVEIM</sequence>
<name>A0ABS9KR64_9BACT</name>